<reference evidence="2 3" key="1">
    <citation type="submission" date="2013-03" db="EMBL/GenBank/DDBJ databases">
        <title>The Genome Sequence of Enterococcus sulfureus ATCC_49903 (PacBio/Illumina hybrid assembly).</title>
        <authorList>
            <consortium name="The Broad Institute Genomics Platform"/>
            <consortium name="The Broad Institute Genome Sequencing Center for Infectious Disease"/>
            <person name="Earl A."/>
            <person name="Russ C."/>
            <person name="Gilmore M."/>
            <person name="Surin D."/>
            <person name="Walker B."/>
            <person name="Young S."/>
            <person name="Zeng Q."/>
            <person name="Gargeya S."/>
            <person name="Fitzgerald M."/>
            <person name="Haas B."/>
            <person name="Abouelleil A."/>
            <person name="Allen A.W."/>
            <person name="Alvarado L."/>
            <person name="Arachchi H.M."/>
            <person name="Berlin A.M."/>
            <person name="Chapman S.B."/>
            <person name="Gainer-Dewar J."/>
            <person name="Goldberg J."/>
            <person name="Griggs A."/>
            <person name="Gujja S."/>
            <person name="Hansen M."/>
            <person name="Howarth C."/>
            <person name="Imamovic A."/>
            <person name="Ireland A."/>
            <person name="Larimer J."/>
            <person name="McCowan C."/>
            <person name="Murphy C."/>
            <person name="Pearson M."/>
            <person name="Poon T.W."/>
            <person name="Priest M."/>
            <person name="Roberts A."/>
            <person name="Saif S."/>
            <person name="Shea T."/>
            <person name="Sisk P."/>
            <person name="Sykes S."/>
            <person name="Wortman J."/>
            <person name="Nusbaum C."/>
            <person name="Birren B."/>
        </authorList>
    </citation>
    <scope>NUCLEOTIDE SEQUENCE [LARGE SCALE GENOMIC DNA]</scope>
    <source>
        <strain evidence="2 3">ATCC 49903</strain>
    </source>
</reference>
<dbReference type="InterPro" id="IPR038750">
    <property type="entry name" value="YczE/YyaS-like"/>
</dbReference>
<dbReference type="OrthoDB" id="2040705at2"/>
<feature type="transmembrane region" description="Helical" evidence="1">
    <location>
        <begin position="47"/>
        <end position="65"/>
    </location>
</feature>
<comment type="caution">
    <text evidence="2">The sequence shown here is derived from an EMBL/GenBank/DDBJ whole genome shotgun (WGS) entry which is preliminary data.</text>
</comment>
<evidence type="ECO:0000313" key="2">
    <source>
        <dbReference type="EMBL" id="EOT87308.1"/>
    </source>
</evidence>
<evidence type="ECO:0000313" key="3">
    <source>
        <dbReference type="Proteomes" id="UP000015961"/>
    </source>
</evidence>
<dbReference type="EMBL" id="ASWO01000001">
    <property type="protein sequence ID" value="EOT87308.1"/>
    <property type="molecule type" value="Genomic_DNA"/>
</dbReference>
<dbReference type="eggNOG" id="COG2364">
    <property type="taxonomic scope" value="Bacteria"/>
</dbReference>
<dbReference type="RefSeq" id="WP_016184860.1">
    <property type="nucleotide sequence ID" value="NZ_ASWO01000001.1"/>
</dbReference>
<sequence>MKKNLVWSLFYYILSAFGISLTIKAFIGVSSFNSLNVTLSTFSSIKVGTITTMINLSFFVLCILLDKKRTLSSYLTMLVTVLLFGTVINLFVYGLLAPMTVSAYLPRVFLFSIGTLIGGYGTGRALGLGTLKFPIEQFCLLLAEKTKRTFSFYRYSIDIVCIALSLLLSVVYQLPIAVREGTIISLFLLSFMISFAKDLPTPLVFRPKKRLEN</sequence>
<keyword evidence="1" id="KW-0812">Transmembrane</keyword>
<organism evidence="2 3">
    <name type="scientific">Enterococcus sulfureus ATCC 49903</name>
    <dbReference type="NCBI Taxonomy" id="1140003"/>
    <lineage>
        <taxon>Bacteria</taxon>
        <taxon>Bacillati</taxon>
        <taxon>Bacillota</taxon>
        <taxon>Bacilli</taxon>
        <taxon>Lactobacillales</taxon>
        <taxon>Enterococcaceae</taxon>
        <taxon>Enterococcus</taxon>
    </lineage>
</organism>
<feature type="transmembrane region" description="Helical" evidence="1">
    <location>
        <begin position="152"/>
        <end position="172"/>
    </location>
</feature>
<feature type="transmembrane region" description="Helical" evidence="1">
    <location>
        <begin position="108"/>
        <end position="131"/>
    </location>
</feature>
<feature type="transmembrane region" description="Helical" evidence="1">
    <location>
        <begin position="9"/>
        <end position="27"/>
    </location>
</feature>
<dbReference type="PANTHER" id="PTHR40078:SF1">
    <property type="entry name" value="INTEGRAL MEMBRANE PROTEIN"/>
    <property type="match status" value="1"/>
</dbReference>
<gene>
    <name evidence="2" type="ORF">I573_00364</name>
</gene>
<dbReference type="Proteomes" id="UP000015961">
    <property type="component" value="Unassembled WGS sequence"/>
</dbReference>
<name>S0LD20_9ENTE</name>
<evidence type="ECO:0000256" key="1">
    <source>
        <dbReference type="SAM" id="Phobius"/>
    </source>
</evidence>
<dbReference type="Pfam" id="PF19700">
    <property type="entry name" value="DUF6198"/>
    <property type="match status" value="1"/>
</dbReference>
<feature type="transmembrane region" description="Helical" evidence="1">
    <location>
        <begin position="184"/>
        <end position="205"/>
    </location>
</feature>
<proteinExistence type="predicted"/>
<dbReference type="PATRIC" id="fig|1140003.3.peg.362"/>
<keyword evidence="3" id="KW-1185">Reference proteome</keyword>
<keyword evidence="1" id="KW-1133">Transmembrane helix</keyword>
<evidence type="ECO:0008006" key="4">
    <source>
        <dbReference type="Google" id="ProtNLM"/>
    </source>
</evidence>
<keyword evidence="1" id="KW-0472">Membrane</keyword>
<dbReference type="PANTHER" id="PTHR40078">
    <property type="entry name" value="INTEGRAL MEMBRANE PROTEIN-RELATED"/>
    <property type="match status" value="1"/>
</dbReference>
<accession>S0LD20</accession>
<protein>
    <recommendedName>
        <fullName evidence="4">Integral membrane protein</fullName>
    </recommendedName>
</protein>
<feature type="transmembrane region" description="Helical" evidence="1">
    <location>
        <begin position="77"/>
        <end position="96"/>
    </location>
</feature>
<dbReference type="STRING" id="1140003.OMY_00369"/>
<dbReference type="AlphaFoldDB" id="S0LD20"/>